<protein>
    <submittedName>
        <fullName evidence="4">Response regulator</fullName>
    </submittedName>
</protein>
<dbReference type="InterPro" id="IPR036388">
    <property type="entry name" value="WH-like_DNA-bd_sf"/>
</dbReference>
<organism evidence="4 5">
    <name type="scientific">Paracoccus nototheniae</name>
    <dbReference type="NCBI Taxonomy" id="2489002"/>
    <lineage>
        <taxon>Bacteria</taxon>
        <taxon>Pseudomonadati</taxon>
        <taxon>Pseudomonadota</taxon>
        <taxon>Alphaproteobacteria</taxon>
        <taxon>Rhodobacterales</taxon>
        <taxon>Paracoccaceae</taxon>
        <taxon>Paracoccus</taxon>
    </lineage>
</organism>
<keyword evidence="5" id="KW-1185">Reference proteome</keyword>
<dbReference type="InterPro" id="IPR011006">
    <property type="entry name" value="CheY-like_superfamily"/>
</dbReference>
<dbReference type="RefSeq" id="WP_131574267.1">
    <property type="nucleotide sequence ID" value="NZ_CBCSAJ010000002.1"/>
</dbReference>
<reference evidence="5" key="1">
    <citation type="journal article" date="2019" name="Int. J. Syst. Evol. Microbiol.">
        <title>The Global Catalogue of Microorganisms (GCM) 10K type strain sequencing project: providing services to taxonomists for standard genome sequencing and annotation.</title>
        <authorList>
            <consortium name="The Broad Institute Genomics Platform"/>
            <consortium name="The Broad Institute Genome Sequencing Center for Infectious Disease"/>
            <person name="Wu L."/>
            <person name="Ma J."/>
        </authorList>
    </citation>
    <scope>NUCLEOTIDE SEQUENCE [LARGE SCALE GENOMIC DNA]</scope>
    <source>
        <strain evidence="5">CCM 8875</strain>
    </source>
</reference>
<dbReference type="Pfam" id="PF00072">
    <property type="entry name" value="Response_reg"/>
    <property type="match status" value="1"/>
</dbReference>
<proteinExistence type="predicted"/>
<evidence type="ECO:0000256" key="1">
    <source>
        <dbReference type="ARBA" id="ARBA00023125"/>
    </source>
</evidence>
<comment type="caution">
    <text evidence="4">The sequence shown here is derived from an EMBL/GenBank/DDBJ whole genome shotgun (WGS) entry which is preliminary data.</text>
</comment>
<dbReference type="PROSITE" id="PS50110">
    <property type="entry name" value="RESPONSE_REGULATORY"/>
    <property type="match status" value="1"/>
</dbReference>
<dbReference type="InterPro" id="IPR000792">
    <property type="entry name" value="Tscrpt_reg_LuxR_C"/>
</dbReference>
<evidence type="ECO:0000256" key="2">
    <source>
        <dbReference type="PROSITE-ProRule" id="PRU00169"/>
    </source>
</evidence>
<dbReference type="InterPro" id="IPR016032">
    <property type="entry name" value="Sig_transdc_resp-reg_C-effctor"/>
</dbReference>
<accession>A0ABW4DW14</accession>
<dbReference type="SUPFAM" id="SSF46894">
    <property type="entry name" value="C-terminal effector domain of the bipartite response regulators"/>
    <property type="match status" value="1"/>
</dbReference>
<keyword evidence="1" id="KW-0238">DNA-binding</keyword>
<feature type="domain" description="Response regulatory" evidence="3">
    <location>
        <begin position="2"/>
        <end position="122"/>
    </location>
</feature>
<evidence type="ECO:0000259" key="3">
    <source>
        <dbReference type="PROSITE" id="PS50110"/>
    </source>
</evidence>
<dbReference type="InterPro" id="IPR039420">
    <property type="entry name" value="WalR-like"/>
</dbReference>
<sequence length="234" mass="26341">MKVLLVEDDPLHAAFLRDAVDHALPEALQVLLADNGRDGEVMARQGMDCVVMDLQMRDRNGIDAARTIWTERPDTRILFWSNYADEAYLRGLARIVPHGSPYGYVLKTAPVHRLHLALRAVLAEGQVLVDREIHRIQQRQTSVTRGLSDSEYQVLLDLAVGLPDRLIALRRNMSERTVQNRLLQLYDKLGVETAEAAINKRVRAVTRALASGALNIEALRAAETDLHLWLGSRR</sequence>
<gene>
    <name evidence="4" type="ORF">ACFQ5P_07620</name>
</gene>
<dbReference type="SMART" id="SM00448">
    <property type="entry name" value="REC"/>
    <property type="match status" value="1"/>
</dbReference>
<dbReference type="Gene3D" id="1.10.10.10">
    <property type="entry name" value="Winged helix-like DNA-binding domain superfamily/Winged helix DNA-binding domain"/>
    <property type="match status" value="1"/>
</dbReference>
<evidence type="ECO:0000313" key="5">
    <source>
        <dbReference type="Proteomes" id="UP001597302"/>
    </source>
</evidence>
<dbReference type="EMBL" id="JBHTOQ010000018">
    <property type="protein sequence ID" value="MFD1481158.1"/>
    <property type="molecule type" value="Genomic_DNA"/>
</dbReference>
<dbReference type="Proteomes" id="UP001597302">
    <property type="component" value="Unassembled WGS sequence"/>
</dbReference>
<dbReference type="SMART" id="SM00421">
    <property type="entry name" value="HTH_LUXR"/>
    <property type="match status" value="1"/>
</dbReference>
<dbReference type="InterPro" id="IPR001789">
    <property type="entry name" value="Sig_transdc_resp-reg_receiver"/>
</dbReference>
<evidence type="ECO:0000313" key="4">
    <source>
        <dbReference type="EMBL" id="MFD1481158.1"/>
    </source>
</evidence>
<feature type="modified residue" description="4-aspartylphosphate" evidence="2">
    <location>
        <position position="53"/>
    </location>
</feature>
<dbReference type="PANTHER" id="PTHR43214">
    <property type="entry name" value="TWO-COMPONENT RESPONSE REGULATOR"/>
    <property type="match status" value="1"/>
</dbReference>
<dbReference type="Gene3D" id="3.40.50.2300">
    <property type="match status" value="1"/>
</dbReference>
<dbReference type="SUPFAM" id="SSF52172">
    <property type="entry name" value="CheY-like"/>
    <property type="match status" value="1"/>
</dbReference>
<keyword evidence="2" id="KW-0597">Phosphoprotein</keyword>
<name>A0ABW4DW14_9RHOB</name>